<comment type="caution">
    <text evidence="2">The sequence shown here is derived from an EMBL/GenBank/DDBJ whole genome shotgun (WGS) entry which is preliminary data.</text>
</comment>
<reference evidence="2 3" key="1">
    <citation type="journal article" date="2018" name="PLoS Genet.">
        <title>Population sequencing reveals clonal diversity and ancestral inbreeding in the grapevine cultivar Chardonnay.</title>
        <authorList>
            <person name="Roach M.J."/>
            <person name="Johnson D.L."/>
            <person name="Bohlmann J."/>
            <person name="van Vuuren H.J."/>
            <person name="Jones S.J."/>
            <person name="Pretorius I.S."/>
            <person name="Schmidt S.A."/>
            <person name="Borneman A.R."/>
        </authorList>
    </citation>
    <scope>NUCLEOTIDE SEQUENCE [LARGE SCALE GENOMIC DNA]</scope>
    <source>
        <strain evidence="3">cv. Chardonnay</strain>
        <tissue evidence="2">Leaf</tissue>
    </source>
</reference>
<evidence type="ECO:0000313" key="3">
    <source>
        <dbReference type="Proteomes" id="UP000288805"/>
    </source>
</evidence>
<proteinExistence type="predicted"/>
<protein>
    <submittedName>
        <fullName evidence="2">Uncharacterized protein</fullName>
    </submittedName>
</protein>
<evidence type="ECO:0000313" key="2">
    <source>
        <dbReference type="EMBL" id="RVW29734.1"/>
    </source>
</evidence>
<feature type="region of interest" description="Disordered" evidence="1">
    <location>
        <begin position="91"/>
        <end position="133"/>
    </location>
</feature>
<feature type="compositionally biased region" description="Basic and acidic residues" evidence="1">
    <location>
        <begin position="101"/>
        <end position="133"/>
    </location>
</feature>
<organism evidence="2 3">
    <name type="scientific">Vitis vinifera</name>
    <name type="common">Grape</name>
    <dbReference type="NCBI Taxonomy" id="29760"/>
    <lineage>
        <taxon>Eukaryota</taxon>
        <taxon>Viridiplantae</taxon>
        <taxon>Streptophyta</taxon>
        <taxon>Embryophyta</taxon>
        <taxon>Tracheophyta</taxon>
        <taxon>Spermatophyta</taxon>
        <taxon>Magnoliopsida</taxon>
        <taxon>eudicotyledons</taxon>
        <taxon>Gunneridae</taxon>
        <taxon>Pentapetalae</taxon>
        <taxon>rosids</taxon>
        <taxon>Vitales</taxon>
        <taxon>Vitaceae</taxon>
        <taxon>Viteae</taxon>
        <taxon>Vitis</taxon>
    </lineage>
</organism>
<gene>
    <name evidence="2" type="ORF">CK203_111019</name>
</gene>
<name>A0A438D2R1_VITVI</name>
<feature type="region of interest" description="Disordered" evidence="1">
    <location>
        <begin position="232"/>
        <end position="266"/>
    </location>
</feature>
<evidence type="ECO:0000256" key="1">
    <source>
        <dbReference type="SAM" id="MobiDB-lite"/>
    </source>
</evidence>
<dbReference type="OrthoDB" id="695710at2759"/>
<accession>A0A438D2R1</accession>
<dbReference type="AlphaFoldDB" id="A0A438D2R1"/>
<dbReference type="EMBL" id="QGNW01001826">
    <property type="protein sequence ID" value="RVW29734.1"/>
    <property type="molecule type" value="Genomic_DNA"/>
</dbReference>
<dbReference type="Proteomes" id="UP000288805">
    <property type="component" value="Unassembled WGS sequence"/>
</dbReference>
<sequence length="350" mass="39316">MYTLNEDVDMQAKMAALSRRLKELEARGALEIKVVNDFSMQIVQCSICQYGEHLVEQAIVNLSKVMADFFGDQKNINTQVDEVKSIITLRGGKQVDQPMPKPKENKGGEQEENVKEQEKGKEVNEDDRSKEDEIVSKEVKKKNKLLSPHFPKTLQLRNVVNNATEIFEVLKQVKVKIPLLDMIKQVPPYAKFLKDLCTMKRGLNINKKAFLTEQDRGLRKKERPQILSKWGAATGRGTASTQPYSLPSRGPARNTDSMEDTHQQQVTRGNLQGCISNGTSAHAGQNFLSIDAHGNEVAVRQDEIGGPQIEKLLQRHGGRLERNRKYCGSCYGAEVMDDDCGNSCDEDREA</sequence>